<dbReference type="InterPro" id="IPR034804">
    <property type="entry name" value="SQR/QFR_C/D"/>
</dbReference>
<dbReference type="GO" id="GO:0035556">
    <property type="term" value="P:intracellular signal transduction"/>
    <property type="evidence" value="ECO:0007669"/>
    <property type="project" value="InterPro"/>
</dbReference>
<feature type="transmembrane region" description="Helical" evidence="5">
    <location>
        <begin position="147"/>
        <end position="175"/>
    </location>
</feature>
<feature type="transmembrane region" description="Helical" evidence="5">
    <location>
        <begin position="234"/>
        <end position="252"/>
    </location>
</feature>
<dbReference type="PROSITE" id="PS50125">
    <property type="entry name" value="GUANYLATE_CYCLASE_2"/>
    <property type="match status" value="1"/>
</dbReference>
<evidence type="ECO:0000256" key="5">
    <source>
        <dbReference type="SAM" id="Phobius"/>
    </source>
</evidence>
<dbReference type="Proteomes" id="UP000244081">
    <property type="component" value="Unassembled WGS sequence"/>
</dbReference>
<dbReference type="CDD" id="cd00207">
    <property type="entry name" value="fer2"/>
    <property type="match status" value="1"/>
</dbReference>
<dbReference type="InterPro" id="IPR036010">
    <property type="entry name" value="2Fe-2S_ferredoxin-like_sf"/>
</dbReference>
<evidence type="ECO:0000313" key="9">
    <source>
        <dbReference type="Proteomes" id="UP000244081"/>
    </source>
</evidence>
<keyword evidence="5" id="KW-1133">Transmembrane helix</keyword>
<feature type="transmembrane region" description="Helical" evidence="5">
    <location>
        <begin position="68"/>
        <end position="93"/>
    </location>
</feature>
<keyword evidence="2" id="KW-1003">Cell membrane</keyword>
<accession>A0A2T5VGZ8</accession>
<dbReference type="SUPFAM" id="SSF55073">
    <property type="entry name" value="Nucleotide cyclase"/>
    <property type="match status" value="1"/>
</dbReference>
<feature type="transmembrane region" description="Helical" evidence="5">
    <location>
        <begin position="105"/>
        <end position="127"/>
    </location>
</feature>
<feature type="transmembrane region" description="Helical" evidence="5">
    <location>
        <begin position="31"/>
        <end position="48"/>
    </location>
</feature>
<feature type="region of interest" description="Disordered" evidence="4">
    <location>
        <begin position="588"/>
        <end position="610"/>
    </location>
</feature>
<keyword evidence="3 5" id="KW-0472">Membrane</keyword>
<dbReference type="GO" id="GO:0005886">
    <property type="term" value="C:plasma membrane"/>
    <property type="evidence" value="ECO:0007669"/>
    <property type="project" value="UniProtKB-SubCell"/>
</dbReference>
<dbReference type="Pfam" id="PF00211">
    <property type="entry name" value="Guanylate_cyc"/>
    <property type="match status" value="1"/>
</dbReference>
<dbReference type="GO" id="GO:0051536">
    <property type="term" value="F:iron-sulfur cluster binding"/>
    <property type="evidence" value="ECO:0007669"/>
    <property type="project" value="InterPro"/>
</dbReference>
<dbReference type="GO" id="GO:0006171">
    <property type="term" value="P:cAMP biosynthetic process"/>
    <property type="evidence" value="ECO:0007669"/>
    <property type="project" value="TreeGrafter"/>
</dbReference>
<dbReference type="InterPro" id="IPR001054">
    <property type="entry name" value="A/G_cyclase"/>
</dbReference>
<dbReference type="InterPro" id="IPR029787">
    <property type="entry name" value="Nucleotide_cyclase"/>
</dbReference>
<name>A0A2T5VGZ8_9HYPH</name>
<dbReference type="RefSeq" id="WP_210203387.1">
    <property type="nucleotide sequence ID" value="NZ_QAYG01000001.1"/>
</dbReference>
<dbReference type="SUPFAM" id="SSF54292">
    <property type="entry name" value="2Fe-2S ferredoxin-like"/>
    <property type="match status" value="1"/>
</dbReference>
<proteinExistence type="predicted"/>
<dbReference type="EMBL" id="QAYG01000001">
    <property type="protein sequence ID" value="PTW63031.1"/>
    <property type="molecule type" value="Genomic_DNA"/>
</dbReference>
<dbReference type="AlphaFoldDB" id="A0A2T5VGZ8"/>
<feature type="transmembrane region" description="Helical" evidence="5">
    <location>
        <begin position="187"/>
        <end position="206"/>
    </location>
</feature>
<feature type="region of interest" description="Disordered" evidence="4">
    <location>
        <begin position="1"/>
        <end position="22"/>
    </location>
</feature>
<gene>
    <name evidence="8" type="ORF">C8N35_1011080</name>
</gene>
<dbReference type="Gene3D" id="3.10.20.30">
    <property type="match status" value="1"/>
</dbReference>
<dbReference type="InterPro" id="IPR001041">
    <property type="entry name" value="2Fe-2S_ferredoxin-type"/>
</dbReference>
<evidence type="ECO:0000256" key="1">
    <source>
        <dbReference type="ARBA" id="ARBA00004651"/>
    </source>
</evidence>
<evidence type="ECO:0000256" key="2">
    <source>
        <dbReference type="ARBA" id="ARBA00022475"/>
    </source>
</evidence>
<keyword evidence="5" id="KW-0812">Transmembrane</keyword>
<keyword evidence="9" id="KW-1185">Reference proteome</keyword>
<dbReference type="Gene3D" id="3.30.70.1230">
    <property type="entry name" value="Nucleotide cyclase"/>
    <property type="match status" value="1"/>
</dbReference>
<evidence type="ECO:0000259" key="7">
    <source>
        <dbReference type="PROSITE" id="PS51085"/>
    </source>
</evidence>
<dbReference type="PANTHER" id="PTHR43081">
    <property type="entry name" value="ADENYLATE CYCLASE, TERMINAL-DIFFERENTIATION SPECIFIC-RELATED"/>
    <property type="match status" value="1"/>
</dbReference>
<dbReference type="SUPFAM" id="SSF81343">
    <property type="entry name" value="Fumarate reductase respiratory complex transmembrane subunits"/>
    <property type="match status" value="1"/>
</dbReference>
<dbReference type="CDD" id="cd07302">
    <property type="entry name" value="CHD"/>
    <property type="match status" value="1"/>
</dbReference>
<dbReference type="SMART" id="SM00044">
    <property type="entry name" value="CYCc"/>
    <property type="match status" value="1"/>
</dbReference>
<dbReference type="InterPro" id="IPR050697">
    <property type="entry name" value="Adenylyl/Guanylyl_Cyclase_3/4"/>
</dbReference>
<feature type="domain" description="Guanylate cyclase" evidence="6">
    <location>
        <begin position="379"/>
        <end position="515"/>
    </location>
</feature>
<dbReference type="Pfam" id="PF00111">
    <property type="entry name" value="Fer2"/>
    <property type="match status" value="1"/>
</dbReference>
<evidence type="ECO:0000313" key="8">
    <source>
        <dbReference type="EMBL" id="PTW63031.1"/>
    </source>
</evidence>
<sequence>MARNAAADGGTGAGGKDARRKPGAGTIAQRLRLAAGLVLFTFVLTHFLNHALGNVSLAAMQAGQDLRFVVWSSWPGQILLYGALGVHVSLALVKLARRRTWRMPVWEGLQIALGLAITCILIKHIVATRGAMTAFHTFVDYRHELSALWLGYAFWQSVLLLIVWAHVVLGLHYWLRLKRWYSHARPWLATGAVLVPALALTGWLNAARLLDETGGLKVNVTADEAAALGRWIHLGRWGLVAVLAGVAAAILARRISDRFAGGFSVSYVDGRRVVGRPGATLLEISRVHGVPHLSICGGRARCSTCRVEILAGASGLEPPANAERTVLARLGAGPEVRLACQIRPAGDLVVRPLLDPARAGRQRPSADDRYRWGVEQPVTVMFVDLRGFTALSEGRLPYDVVFILNRYLDSAAAAIRAAGGMIDKVMGDGIMALFGVETGREEGARQALAAVLGLAGALERVNADLTAQLEAPLRLGVGVHTGPAILGRIGLAGDIGAAAQLTALGDTVNVASRLEGASKELDGFAVISAQTLLAAGIPDLARDGAWAVPVPASPHALAVRGRAQALQVWAVRDPAVLAAALDATHVPSPGIAENSVEAPSPADASGPLPR</sequence>
<reference evidence="8 9" key="1">
    <citation type="submission" date="2018-04" db="EMBL/GenBank/DDBJ databases">
        <title>Genomic Encyclopedia of Archaeal and Bacterial Type Strains, Phase II (KMG-II): from individual species to whole genera.</title>
        <authorList>
            <person name="Goeker M."/>
        </authorList>
    </citation>
    <scope>NUCLEOTIDE SEQUENCE [LARGE SCALE GENOMIC DNA]</scope>
    <source>
        <strain evidence="8 9">DSM 23382</strain>
    </source>
</reference>
<protein>
    <submittedName>
        <fullName evidence="8">Adenylate cyclase</fullName>
    </submittedName>
</protein>
<dbReference type="GO" id="GO:0004016">
    <property type="term" value="F:adenylate cyclase activity"/>
    <property type="evidence" value="ECO:0007669"/>
    <property type="project" value="UniProtKB-ARBA"/>
</dbReference>
<feature type="domain" description="2Fe-2S ferredoxin-type" evidence="7">
    <location>
        <begin position="263"/>
        <end position="356"/>
    </location>
</feature>
<dbReference type="PANTHER" id="PTHR43081:SF17">
    <property type="entry name" value="BLL5647 PROTEIN"/>
    <property type="match status" value="1"/>
</dbReference>
<comment type="caution">
    <text evidence="8">The sequence shown here is derived from an EMBL/GenBank/DDBJ whole genome shotgun (WGS) entry which is preliminary data.</text>
</comment>
<dbReference type="PROSITE" id="PS51085">
    <property type="entry name" value="2FE2S_FER_2"/>
    <property type="match status" value="1"/>
</dbReference>
<evidence type="ECO:0000256" key="4">
    <source>
        <dbReference type="SAM" id="MobiDB-lite"/>
    </source>
</evidence>
<evidence type="ECO:0000256" key="3">
    <source>
        <dbReference type="ARBA" id="ARBA00023136"/>
    </source>
</evidence>
<comment type="subcellular location">
    <subcellularLocation>
        <location evidence="1">Cell membrane</location>
        <topology evidence="1">Multi-pass membrane protein</topology>
    </subcellularLocation>
</comment>
<dbReference type="InterPro" id="IPR012675">
    <property type="entry name" value="Beta-grasp_dom_sf"/>
</dbReference>
<organism evidence="8 9">
    <name type="scientific">Breoghania corrubedonensis</name>
    <dbReference type="NCBI Taxonomy" id="665038"/>
    <lineage>
        <taxon>Bacteria</taxon>
        <taxon>Pseudomonadati</taxon>
        <taxon>Pseudomonadota</taxon>
        <taxon>Alphaproteobacteria</taxon>
        <taxon>Hyphomicrobiales</taxon>
        <taxon>Stappiaceae</taxon>
        <taxon>Breoghania</taxon>
    </lineage>
</organism>
<evidence type="ECO:0000259" key="6">
    <source>
        <dbReference type="PROSITE" id="PS50125"/>
    </source>
</evidence>